<protein>
    <submittedName>
        <fullName evidence="1">Uncharacterized protein</fullName>
    </submittedName>
</protein>
<reference evidence="1" key="1">
    <citation type="submission" date="2019-11" db="EMBL/GenBank/DDBJ databases">
        <title>Nori genome reveals adaptations in red seaweeds to the harsh intertidal environment.</title>
        <authorList>
            <person name="Wang D."/>
            <person name="Mao Y."/>
        </authorList>
    </citation>
    <scope>NUCLEOTIDE SEQUENCE</scope>
    <source>
        <tissue evidence="1">Gametophyte</tissue>
    </source>
</reference>
<dbReference type="Proteomes" id="UP000798662">
    <property type="component" value="Chromosome 2"/>
</dbReference>
<organism evidence="1 2">
    <name type="scientific">Pyropia yezoensis</name>
    <name type="common">Susabi-nori</name>
    <name type="synonym">Porphyra yezoensis</name>
    <dbReference type="NCBI Taxonomy" id="2788"/>
    <lineage>
        <taxon>Eukaryota</taxon>
        <taxon>Rhodophyta</taxon>
        <taxon>Bangiophyceae</taxon>
        <taxon>Bangiales</taxon>
        <taxon>Bangiaceae</taxon>
        <taxon>Pyropia</taxon>
    </lineage>
</organism>
<sequence length="525" mass="55279">MVHLRRAHLLSEVPAEVVAALRLKACRYCGHAWEAERRMGAKSPLSAHEPQCRLNPKQVRHRWAAAAAAGGGATDASGAGSGSGNGTATDAAVLYLFDKDHAEWRRRLSTFLTFVAPPGADWAPLVASGARTVAHVPHVLLASWRRLGAAALDWARVEPRQQHAWLWLLVLPSLLLHVPTADPKRRHTPLSRLARAAAVLDGDFAAALADRDAGIWRPPPSGQVGTAIGTGAPNAGRGGRRARGADAGATRRPTAAQRRALRLVVAGRLSAAARALTGDPPALRTLEVWLKALRLFPRAGPGQATPASVEAEFAASLARAAEFGGRATTRRHVSREAVTLAIRSAPRRSAPGPSGLRMEHLWALGDAGRDALVGVVSLMVGETSVTWVPDAAKRALAGADLLLLRKPGGEDADGLPKLRPIGMPEVLRKLAASALAGTVRSAAAELLGPLQLGVGVPNACERVIHALEAHLGSNPDHAVAQLDFRNAFNNVARAAAKAFLSRGLPVVNHYMEWVYGGEGPRVGCG</sequence>
<evidence type="ECO:0000313" key="1">
    <source>
        <dbReference type="EMBL" id="KAK1866513.1"/>
    </source>
</evidence>
<accession>A0ACC3C8W0</accession>
<proteinExistence type="predicted"/>
<name>A0ACC3C8W0_PYRYE</name>
<comment type="caution">
    <text evidence="1">The sequence shown here is derived from an EMBL/GenBank/DDBJ whole genome shotgun (WGS) entry which is preliminary data.</text>
</comment>
<evidence type="ECO:0000313" key="2">
    <source>
        <dbReference type="Proteomes" id="UP000798662"/>
    </source>
</evidence>
<dbReference type="EMBL" id="CM020619">
    <property type="protein sequence ID" value="KAK1866513.1"/>
    <property type="molecule type" value="Genomic_DNA"/>
</dbReference>
<keyword evidence="2" id="KW-1185">Reference proteome</keyword>
<gene>
    <name evidence="1" type="ORF">I4F81_009029</name>
</gene>